<keyword evidence="4" id="KW-1185">Reference proteome</keyword>
<name>A0ABV6B961_9DEIO</name>
<accession>A0ABV6B961</accession>
<feature type="transmembrane region" description="Helical" evidence="2">
    <location>
        <begin position="31"/>
        <end position="50"/>
    </location>
</feature>
<dbReference type="EMBL" id="JBHLYR010000101">
    <property type="protein sequence ID" value="MFB9995510.1"/>
    <property type="molecule type" value="Genomic_DNA"/>
</dbReference>
<sequence length="72" mass="7841">MKLLPRVLMGAASTLSVVTLGLLFTGDVRRMTVTAVAALLLAMVAISPTVSREARQRARADNRRKSKRYAGR</sequence>
<evidence type="ECO:0000256" key="1">
    <source>
        <dbReference type="SAM" id="MobiDB-lite"/>
    </source>
</evidence>
<dbReference type="Proteomes" id="UP001589733">
    <property type="component" value="Unassembled WGS sequence"/>
</dbReference>
<keyword evidence="2" id="KW-0812">Transmembrane</keyword>
<dbReference type="RefSeq" id="WP_380017520.1">
    <property type="nucleotide sequence ID" value="NZ_JBHLYR010000101.1"/>
</dbReference>
<keyword evidence="2" id="KW-1133">Transmembrane helix</keyword>
<proteinExistence type="predicted"/>
<evidence type="ECO:0000313" key="3">
    <source>
        <dbReference type="EMBL" id="MFB9995510.1"/>
    </source>
</evidence>
<keyword evidence="2" id="KW-0472">Membrane</keyword>
<evidence type="ECO:0000256" key="2">
    <source>
        <dbReference type="SAM" id="Phobius"/>
    </source>
</evidence>
<evidence type="ECO:0000313" key="4">
    <source>
        <dbReference type="Proteomes" id="UP001589733"/>
    </source>
</evidence>
<feature type="region of interest" description="Disordered" evidence="1">
    <location>
        <begin position="50"/>
        <end position="72"/>
    </location>
</feature>
<organism evidence="3 4">
    <name type="scientific">Deinococcus oregonensis</name>
    <dbReference type="NCBI Taxonomy" id="1805970"/>
    <lineage>
        <taxon>Bacteria</taxon>
        <taxon>Thermotogati</taxon>
        <taxon>Deinococcota</taxon>
        <taxon>Deinococci</taxon>
        <taxon>Deinococcales</taxon>
        <taxon>Deinococcaceae</taxon>
        <taxon>Deinococcus</taxon>
    </lineage>
</organism>
<feature type="transmembrane region" description="Helical" evidence="2">
    <location>
        <begin position="7"/>
        <end position="25"/>
    </location>
</feature>
<reference evidence="3 4" key="1">
    <citation type="submission" date="2024-09" db="EMBL/GenBank/DDBJ databases">
        <authorList>
            <person name="Sun Q."/>
            <person name="Mori K."/>
        </authorList>
    </citation>
    <scope>NUCLEOTIDE SEQUENCE [LARGE SCALE GENOMIC DNA]</scope>
    <source>
        <strain evidence="3 4">JCM 13503</strain>
    </source>
</reference>
<protein>
    <submittedName>
        <fullName evidence="3">Uncharacterized protein</fullName>
    </submittedName>
</protein>
<feature type="compositionally biased region" description="Basic and acidic residues" evidence="1">
    <location>
        <begin position="52"/>
        <end position="63"/>
    </location>
</feature>
<comment type="caution">
    <text evidence="3">The sequence shown here is derived from an EMBL/GenBank/DDBJ whole genome shotgun (WGS) entry which is preliminary data.</text>
</comment>
<gene>
    <name evidence="3" type="ORF">ACFFLM_26620</name>
</gene>